<keyword evidence="5" id="KW-1185">Reference proteome</keyword>
<dbReference type="Pfam" id="PF00350">
    <property type="entry name" value="Dynamin_N"/>
    <property type="match status" value="1"/>
</dbReference>
<evidence type="ECO:0000256" key="1">
    <source>
        <dbReference type="SAM" id="Coils"/>
    </source>
</evidence>
<dbReference type="InterPro" id="IPR027417">
    <property type="entry name" value="P-loop_NTPase"/>
</dbReference>
<dbReference type="SUPFAM" id="SSF52540">
    <property type="entry name" value="P-loop containing nucleoside triphosphate hydrolases"/>
    <property type="match status" value="1"/>
</dbReference>
<evidence type="ECO:0000313" key="4">
    <source>
        <dbReference type="EMBL" id="KAF7543436.1"/>
    </source>
</evidence>
<evidence type="ECO:0000256" key="2">
    <source>
        <dbReference type="SAM" id="MobiDB-lite"/>
    </source>
</evidence>
<protein>
    <recommendedName>
        <fullName evidence="3">Dynamin N-terminal domain-containing protein</fullName>
    </recommendedName>
</protein>
<proteinExistence type="predicted"/>
<sequence length="1014" mass="116308">MKASASPPQKRQKREPSPWSQTNVIADSSYPVVDPENTRSDPDTYGWIACSENVEFERLAIKEKAVEQAQQFCAKLSAMLRPAIDGIQSGSDDAIIMGQELIKQWLSEHDKVLAQNRDYEVLVGIEGPTGAGKSSFLGSLLRIEELLPSGQEGAATAVIGKVSWNYDDTPGHEYRAEITFRKKDEVERELSLLLREMNHRNEIEDFEYEDEDQRMKDMAEASEMINYELPKFQAVWGLEECLLEDFAESCDTIEGEQAAVKEILESNPAALKLMNQGTRHLFSSEPQDLSYEIKPFLDSTARDYGGGCVFSAWPLVQMVNIFVKADILKTGISLVDLPGCGDAVESRAEVARKFKEKLNVRMVASSILRATDEKEGVALMTSGYEEVQMKLDGKLNSRGFCVILTKIDDIAVENYIRGSELREDENIIKKLEHLKSMRKEQNKLRSTYTALQTEKRKAERNSSKAITKYDRQVERAAKYSKGDLPWAVLNKKKELKQNKDRCKVAVEEAAYALEDFDNKKRDLHIRIDQLDTWLHHQAIQTRNAKVQRRIHQIFTRRHSKHIGSIMDGAEDQSLLSVLPVSTKAFWQIKNLASPMPGFQTQRCTGIPAAEQWLHYATLESREKHLDAVLANFHKLMENIWSYSKEQCKGKGSGFTKQEVESALGDTHESFEHEFKSFFAEWSRKIQKIEPLPNRSKEISSFFKKARTKSGRWSYKDPQNAASLQKIPWITYQAILMRKGGRFVSRGATPVAYNWKEDLATILLTQIAEKWDKALNKELPGLKKPIMKDFSKIWKDYLSSIVFAIRQRAPSLEEDFVKLLPSLHSLERTVTSSIESALDDLSDDASHAHNEILEDLERQLAPTFNEALEIRMHQQRQDHIKRKIKTDSKNMCIDIMDALSERLDDRKKLIPEELDDIATKVINDVRALVACLINNLLENDFEGTWIQSRKEVLHQEIREVVLELESQWRFHSQNSGHILLQDRSIPEDLGEFLIKQEEQQRQMYDWNEELADFSE</sequence>
<feature type="region of interest" description="Disordered" evidence="2">
    <location>
        <begin position="1"/>
        <end position="41"/>
    </location>
</feature>
<evidence type="ECO:0000259" key="3">
    <source>
        <dbReference type="Pfam" id="PF00350"/>
    </source>
</evidence>
<feature type="domain" description="Dynamin N-terminal" evidence="3">
    <location>
        <begin position="126"/>
        <end position="355"/>
    </location>
</feature>
<dbReference type="EMBL" id="JAANBB010000366">
    <property type="protein sequence ID" value="KAF7543436.1"/>
    <property type="molecule type" value="Genomic_DNA"/>
</dbReference>
<accession>A0A9P5GYX7</accession>
<keyword evidence="1" id="KW-0175">Coiled coil</keyword>
<dbReference type="PANTHER" id="PTHR36681:SF3">
    <property type="entry name" value="NUCLEAR GTPASE, GERMINAL CENTER-ASSOCIATED, TANDEM DUPLICATE 3"/>
    <property type="match status" value="1"/>
</dbReference>
<dbReference type="AlphaFoldDB" id="A0A9P5GYX7"/>
<gene>
    <name evidence="4" type="ORF">G7Z17_g10738</name>
</gene>
<organism evidence="4 5">
    <name type="scientific">Cylindrodendrum hubeiense</name>
    <dbReference type="NCBI Taxonomy" id="595255"/>
    <lineage>
        <taxon>Eukaryota</taxon>
        <taxon>Fungi</taxon>
        <taxon>Dikarya</taxon>
        <taxon>Ascomycota</taxon>
        <taxon>Pezizomycotina</taxon>
        <taxon>Sordariomycetes</taxon>
        <taxon>Hypocreomycetidae</taxon>
        <taxon>Hypocreales</taxon>
        <taxon>Nectriaceae</taxon>
        <taxon>Cylindrodendrum</taxon>
    </lineage>
</organism>
<reference evidence="4" key="1">
    <citation type="submission" date="2020-03" db="EMBL/GenBank/DDBJ databases">
        <title>Draft Genome Sequence of Cylindrodendrum hubeiense.</title>
        <authorList>
            <person name="Buettner E."/>
            <person name="Kellner H."/>
        </authorList>
    </citation>
    <scope>NUCLEOTIDE SEQUENCE</scope>
    <source>
        <strain evidence="4">IHI 201604</strain>
    </source>
</reference>
<dbReference type="Proteomes" id="UP000722485">
    <property type="component" value="Unassembled WGS sequence"/>
</dbReference>
<feature type="coiled-coil region" evidence="1">
    <location>
        <begin position="434"/>
        <end position="461"/>
    </location>
</feature>
<name>A0A9P5GYX7_9HYPO</name>
<dbReference type="InterPro" id="IPR045063">
    <property type="entry name" value="Dynamin_N"/>
</dbReference>
<comment type="caution">
    <text evidence="4">The sequence shown here is derived from an EMBL/GenBank/DDBJ whole genome shotgun (WGS) entry which is preliminary data.</text>
</comment>
<evidence type="ECO:0000313" key="5">
    <source>
        <dbReference type="Proteomes" id="UP000722485"/>
    </source>
</evidence>
<dbReference type="OrthoDB" id="3598281at2759"/>
<dbReference type="PANTHER" id="PTHR36681">
    <property type="entry name" value="NUCLEAR GTPASE, GERMINAL CENTER-ASSOCIATED, TANDEM DUPLICATE 3"/>
    <property type="match status" value="1"/>
</dbReference>